<dbReference type="GO" id="GO:0016787">
    <property type="term" value="F:hydrolase activity"/>
    <property type="evidence" value="ECO:0007669"/>
    <property type="project" value="UniProtKB-KW"/>
</dbReference>
<evidence type="ECO:0000259" key="2">
    <source>
        <dbReference type="Pfam" id="PF08450"/>
    </source>
</evidence>
<organism evidence="3 4">
    <name type="scientific">Pelagibacterium nitratireducens</name>
    <dbReference type="NCBI Taxonomy" id="1046114"/>
    <lineage>
        <taxon>Bacteria</taxon>
        <taxon>Pseudomonadati</taxon>
        <taxon>Pseudomonadota</taxon>
        <taxon>Alphaproteobacteria</taxon>
        <taxon>Hyphomicrobiales</taxon>
        <taxon>Devosiaceae</taxon>
        <taxon>Pelagibacterium</taxon>
    </lineage>
</organism>
<dbReference type="InterPro" id="IPR005511">
    <property type="entry name" value="SMP-30"/>
</dbReference>
<dbReference type="InterPro" id="IPR013658">
    <property type="entry name" value="SGL"/>
</dbReference>
<reference evidence="3 4" key="1">
    <citation type="submission" date="2024-02" db="EMBL/GenBank/DDBJ databases">
        <title>Complete genome sequence of Pelagibacterium nitratireducens ZH15.</title>
        <authorList>
            <person name="Zhao L.H."/>
        </authorList>
    </citation>
    <scope>NUCLEOTIDE SEQUENCE [LARGE SCALE GENOMIC DNA]</scope>
    <source>
        <strain evidence="3 4">ZH15</strain>
    </source>
</reference>
<protein>
    <submittedName>
        <fullName evidence="3">SMP-30/gluconolactonase/LRE family protein</fullName>
        <ecNumber evidence="3">3.1.1.99</ecNumber>
    </submittedName>
</protein>
<dbReference type="SUPFAM" id="SSF63829">
    <property type="entry name" value="Calcium-dependent phosphotriesterase"/>
    <property type="match status" value="1"/>
</dbReference>
<accession>A0ABZ2I264</accession>
<feature type="domain" description="SMP-30/Gluconolactonase/LRE-like region" evidence="2">
    <location>
        <begin position="19"/>
        <end position="260"/>
    </location>
</feature>
<evidence type="ECO:0000313" key="4">
    <source>
        <dbReference type="Proteomes" id="UP001369958"/>
    </source>
</evidence>
<gene>
    <name evidence="3" type="ORF">V6617_15270</name>
</gene>
<dbReference type="Gene3D" id="2.120.10.30">
    <property type="entry name" value="TolB, C-terminal domain"/>
    <property type="match status" value="1"/>
</dbReference>
<name>A0ABZ2I264_9HYPH</name>
<comment type="similarity">
    <text evidence="1">Belongs to the SMP-30/CGR1 family.</text>
</comment>
<keyword evidence="3" id="KW-0378">Hydrolase</keyword>
<sequence length="295" mass="32448">MRTIARSAVESAHRSLDQLGETPLWCDKERVLWWLDIEKPTLHRLDPATGQHDARAFETQFLGSLALAGHDEKLIATDLTLNRLAADGTLDPMLEVDAGLDNRLNDGRVDPSGRFWVGTMDNQLRRPNGKLYRIDADGTAHAMIDDIIVSNGIAFSPDGGTGYFTDTRRHISWRLTIDPDDGAIIGREVFADYSRTGDRPDGATIDAEGCLWQAFFAGSRIVRYAPDGRIDTVVEMPVTNPTCLCFGGPDFRTLYVTTARKFLSDNQLAAEPLAGSLLAVEGIGQGVAEHRFVFS</sequence>
<dbReference type="PANTHER" id="PTHR10907:SF47">
    <property type="entry name" value="REGUCALCIN"/>
    <property type="match status" value="1"/>
</dbReference>
<keyword evidence="4" id="KW-1185">Reference proteome</keyword>
<dbReference type="Pfam" id="PF08450">
    <property type="entry name" value="SGL"/>
    <property type="match status" value="1"/>
</dbReference>
<evidence type="ECO:0000256" key="1">
    <source>
        <dbReference type="ARBA" id="ARBA00008853"/>
    </source>
</evidence>
<dbReference type="PRINTS" id="PR01790">
    <property type="entry name" value="SMP30FAMILY"/>
</dbReference>
<dbReference type="EMBL" id="CP146275">
    <property type="protein sequence ID" value="WWT32349.1"/>
    <property type="molecule type" value="Genomic_DNA"/>
</dbReference>
<evidence type="ECO:0000313" key="3">
    <source>
        <dbReference type="EMBL" id="WWT32349.1"/>
    </source>
</evidence>
<dbReference type="RefSeq" id="WP_338607775.1">
    <property type="nucleotide sequence ID" value="NZ_CP146275.1"/>
</dbReference>
<dbReference type="EC" id="3.1.1.99" evidence="3"/>
<dbReference type="Proteomes" id="UP001369958">
    <property type="component" value="Chromosome"/>
</dbReference>
<dbReference type="InterPro" id="IPR011042">
    <property type="entry name" value="6-blade_b-propeller_TolB-like"/>
</dbReference>
<dbReference type="PANTHER" id="PTHR10907">
    <property type="entry name" value="REGUCALCIN"/>
    <property type="match status" value="1"/>
</dbReference>
<proteinExistence type="inferred from homology"/>